<dbReference type="Pfam" id="PF12392">
    <property type="entry name" value="DUF3656"/>
    <property type="match status" value="1"/>
</dbReference>
<dbReference type="InterPro" id="IPR020988">
    <property type="entry name" value="Pept_U32_collagenase"/>
</dbReference>
<dbReference type="EC" id="3.4.-.-" evidence="2"/>
<dbReference type="GO" id="GO:0006508">
    <property type="term" value="P:proteolysis"/>
    <property type="evidence" value="ECO:0007669"/>
    <property type="project" value="UniProtKB-KW"/>
</dbReference>
<dbReference type="PROSITE" id="PS01276">
    <property type="entry name" value="PEPTIDASE_U32"/>
    <property type="match status" value="1"/>
</dbReference>
<keyword evidence="3" id="KW-1185">Reference proteome</keyword>
<protein>
    <submittedName>
        <fullName evidence="2">Putative protease YhbU</fullName>
        <ecNumber evidence="2">3.4.-.-</ecNumber>
    </submittedName>
</protein>
<dbReference type="EMBL" id="CP025197">
    <property type="protein sequence ID" value="AUG58809.1"/>
    <property type="molecule type" value="Genomic_DNA"/>
</dbReference>
<evidence type="ECO:0000313" key="3">
    <source>
        <dbReference type="Proteomes" id="UP000233534"/>
    </source>
</evidence>
<reference evidence="2 3" key="1">
    <citation type="submission" date="2017-12" db="EMBL/GenBank/DDBJ databases">
        <title>Complete genome sequence of Herbivorax saccincola GGR1, a novel Cellulosome-producing hydrolytic bacterium in a thermophilic biogas plant, established by Illumina and Nanopore MinION sequencing.</title>
        <authorList>
            <person name="Pechtl A."/>
            <person name="Ruckert C."/>
            <person name="Koeck D.E."/>
            <person name="Maus I."/>
            <person name="Winkler A."/>
            <person name="Kalinowski J."/>
            <person name="Puhler A."/>
            <person name="Schwarz W.W."/>
            <person name="Zverlov V.V."/>
            <person name="Schluter A."/>
            <person name="Liebl W."/>
        </authorList>
    </citation>
    <scope>NUCLEOTIDE SEQUENCE [LARGE SCALE GENOMIC DNA]</scope>
    <source>
        <strain evidence="3">SR1</strain>
    </source>
</reference>
<name>A0A2K9E615_9FIRM</name>
<dbReference type="Proteomes" id="UP000233534">
    <property type="component" value="Chromosome"/>
</dbReference>
<organism evidence="2 3">
    <name type="scientific">Acetivibrio saccincola</name>
    <dbReference type="NCBI Taxonomy" id="1677857"/>
    <lineage>
        <taxon>Bacteria</taxon>
        <taxon>Bacillati</taxon>
        <taxon>Bacillota</taxon>
        <taxon>Clostridia</taxon>
        <taxon>Eubacteriales</taxon>
        <taxon>Oscillospiraceae</taxon>
        <taxon>Acetivibrio</taxon>
    </lineage>
</organism>
<gene>
    <name evidence="2" type="primary">yhbU2</name>
    <name evidence="2" type="ORF">HVS_14790</name>
</gene>
<keyword evidence="2" id="KW-0378">Hydrolase</keyword>
<keyword evidence="2" id="KW-0645">Protease</keyword>
<evidence type="ECO:0000259" key="1">
    <source>
        <dbReference type="Pfam" id="PF12392"/>
    </source>
</evidence>
<proteinExistence type="predicted"/>
<feature type="domain" description="Peptidase U32 collagenase" evidence="1">
    <location>
        <begin position="396"/>
        <end position="512"/>
    </location>
</feature>
<evidence type="ECO:0000313" key="2">
    <source>
        <dbReference type="EMBL" id="AUG58809.1"/>
    </source>
</evidence>
<dbReference type="PANTHER" id="PTHR30217">
    <property type="entry name" value="PEPTIDASE U32 FAMILY"/>
    <property type="match status" value="1"/>
</dbReference>
<dbReference type="InterPro" id="IPR001539">
    <property type="entry name" value="Peptidase_U32"/>
</dbReference>
<dbReference type="InterPro" id="IPR051454">
    <property type="entry name" value="RNA/ubiquinone_mod_enzymes"/>
</dbReference>
<sequence length="829" mass="93845">MHIKSKVELLAPCGSRESFLAAVENGADAVYLGGKDFSARQFAENFDNDLLRQSIEYAHIRDVNVYLTMNTLISDKELKRALNFLDEACYSGIDGVIVQDLGFAREVRRFFPQLSLHASTQMTVYNVEGVRILEELGFNRVVLARELSLEETDNISRNTSIETEVFVHGALCISYSGQCLMSSIIGGRSGNRGRCAQPCRLNYQLIDKNDKVLGNSYLLSPKDLCTLNFLNEVVNSGVKSLKIEGRMKSPEYVAVTVRIYRKYLNKILKGEENHQDCIDEDDLKDLAQIFNRGGFTEGHLKRRTGKSLMSFEKPKNWGIYIGDVISYNRHSNTITLNLKDNISIGDGIEIWNGEDESPGTIVTSIKNRKRDVKSSYTGELVSIGSIRGNISKGDKVFRTSSSRLNKEAQETFSGKDIRKVYIEGEINILHGQPAIFTVKDNLGNEHKVVGSQIVQKAINRPLTKERIEEQLKKTGGTAFEFKKIEINLEEGVSLPISEINNLRREAIKKLEHYKKNKYKRVLVKEFDNLSCEGEDIGDKEILKERELVIAAYFYRADEKEEYYCVGTDRVYLPIKIFQDEKNIKMISNIKKRVKEVFVSIPPITRGNYQGIVNSKLKALVNAGVDGFIIGNTGALKDIQKVNKENIKVMGDYSLNIFNGSSICALKDLGFSGTVLSYEMNLNQIKNIKDIPGFQKEIVVYGKIPLMTSQYCPLSALEGCKGRCREEGFYLKDRKGMKFPVIMDDTDCRTTIFNGQVLLFTENIDKMSLWGIDVLRLIFTDEEPLKMRNIVSMYRDMVQNKTDAFSKHQSLIEGIKKKGFTKGHFLRGVL</sequence>
<accession>A0A2K9E615</accession>
<dbReference type="GO" id="GO:0008233">
    <property type="term" value="F:peptidase activity"/>
    <property type="evidence" value="ECO:0007669"/>
    <property type="project" value="UniProtKB-KW"/>
</dbReference>
<dbReference type="RefSeq" id="WP_101303489.1">
    <property type="nucleotide sequence ID" value="NZ_CP025197.1"/>
</dbReference>
<dbReference type="PANTHER" id="PTHR30217:SF10">
    <property type="entry name" value="23S RRNA 5-HYDROXYCYTIDINE C2501 SYNTHASE"/>
    <property type="match status" value="1"/>
</dbReference>
<dbReference type="AlphaFoldDB" id="A0A2K9E615"/>
<dbReference type="Pfam" id="PF01136">
    <property type="entry name" value="Peptidase_U32"/>
    <property type="match status" value="2"/>
</dbReference>
<dbReference type="KEGG" id="hsc:HVS_14790"/>